<dbReference type="Pfam" id="PF00403">
    <property type="entry name" value="HMA"/>
    <property type="match status" value="1"/>
</dbReference>
<dbReference type="InterPro" id="IPR036163">
    <property type="entry name" value="HMA_dom_sf"/>
</dbReference>
<dbReference type="InterPro" id="IPR006121">
    <property type="entry name" value="HMA_dom"/>
</dbReference>
<name>A0ABY8QQT3_9MICO</name>
<gene>
    <name evidence="2" type="ORF">LWF01_10745</name>
</gene>
<evidence type="ECO:0000313" key="2">
    <source>
        <dbReference type="EMBL" id="WGW10616.1"/>
    </source>
</evidence>
<evidence type="ECO:0000259" key="1">
    <source>
        <dbReference type="Pfam" id="PF00403"/>
    </source>
</evidence>
<dbReference type="Gene3D" id="3.30.70.100">
    <property type="match status" value="1"/>
</dbReference>
<feature type="domain" description="HMA" evidence="1">
    <location>
        <begin position="6"/>
        <end position="49"/>
    </location>
</feature>
<sequence length="78" mass="8093">MTTTQYKVTGMTCGRREAAVREEVSKTAGVESIDVSAQAGSLSMTGKAPLAGAAMAFSSVFVGGNSLRLRSFTSITRT</sequence>
<proteinExistence type="predicted"/>
<dbReference type="EMBL" id="CP090958">
    <property type="protein sequence ID" value="WGW10616.1"/>
    <property type="molecule type" value="Genomic_DNA"/>
</dbReference>
<protein>
    <submittedName>
        <fullName evidence="2">Heavy metal translocating P-type ATPase</fullName>
    </submittedName>
</protein>
<dbReference type="CDD" id="cd00371">
    <property type="entry name" value="HMA"/>
    <property type="match status" value="1"/>
</dbReference>
<dbReference type="Proteomes" id="UP001209083">
    <property type="component" value="Chromosome"/>
</dbReference>
<organism evidence="2 3">
    <name type="scientific">Saxibacter everestensis</name>
    <dbReference type="NCBI Taxonomy" id="2909229"/>
    <lineage>
        <taxon>Bacteria</taxon>
        <taxon>Bacillati</taxon>
        <taxon>Actinomycetota</taxon>
        <taxon>Actinomycetes</taxon>
        <taxon>Micrococcales</taxon>
        <taxon>Brevibacteriaceae</taxon>
        <taxon>Saxibacter</taxon>
    </lineage>
</organism>
<keyword evidence="3" id="KW-1185">Reference proteome</keyword>
<dbReference type="SUPFAM" id="SSF55008">
    <property type="entry name" value="HMA, heavy metal-associated domain"/>
    <property type="match status" value="1"/>
</dbReference>
<dbReference type="RefSeq" id="WP_349637396.1">
    <property type="nucleotide sequence ID" value="NZ_CP090958.1"/>
</dbReference>
<reference evidence="2 3" key="1">
    <citation type="submission" date="2023-05" db="EMBL/GenBank/DDBJ databases">
        <title>Lithophilousrod everest ZFBP1038 complete genpme.</title>
        <authorList>
            <person name="Tian M."/>
        </authorList>
    </citation>
    <scope>NUCLEOTIDE SEQUENCE [LARGE SCALE GENOMIC DNA]</scope>
    <source>
        <strain evidence="2 3">ZFBP1038</strain>
    </source>
</reference>
<evidence type="ECO:0000313" key="3">
    <source>
        <dbReference type="Proteomes" id="UP001209083"/>
    </source>
</evidence>
<accession>A0ABY8QQT3</accession>